<dbReference type="InterPro" id="IPR023214">
    <property type="entry name" value="HAD_sf"/>
</dbReference>
<keyword evidence="2" id="KW-1185">Reference proteome</keyword>
<protein>
    <submittedName>
        <fullName evidence="1">LAME_0H20032g1_1</fullName>
    </submittedName>
</protein>
<sequence>MFSSILRFGALSNSRTAQMTFSKSTQNHAQYREQVEAQLRENWDRLESLTHEGSQVTFEVDPRQTPKQDPDLKIFFFDIDNCLYKRSTKIHDLMQVSIHDYFVSELKLDDNAARTLHHSYYREYGLAIRGLVKHHDIHALEYNKMVDDALPLHDILKPDPALRAMLKRLRSSKTVDKMWLFTNAYKNHGLRCVRLLGIADLFDGITYCDYSQRYNLICKPDPRAFERAKVQSGLGNYGNAWFVDDSGSNIQTGISLGFKKCIHLIEEEVDEMLGKNPPGSLIIKTIEDLPEAAPELFP</sequence>
<dbReference type="AlphaFoldDB" id="A0A1G4KJG8"/>
<reference evidence="2" key="1">
    <citation type="submission" date="2016-03" db="EMBL/GenBank/DDBJ databases">
        <authorList>
            <person name="Devillers Hugo."/>
        </authorList>
    </citation>
    <scope>NUCLEOTIDE SEQUENCE [LARGE SCALE GENOMIC DNA]</scope>
</reference>
<dbReference type="InterPro" id="IPR052791">
    <property type="entry name" value="SSM1_domain"/>
</dbReference>
<dbReference type="PANTHER" id="PTHR47438:SF1">
    <property type="entry name" value="PHOSPHATE METABOLISM PROTEIN 8-RELATED"/>
    <property type="match status" value="1"/>
</dbReference>
<dbReference type="FunFam" id="1.10.150.450:FF:000001">
    <property type="entry name" value="SDT1p Pyrimidine nucleotidase"/>
    <property type="match status" value="1"/>
</dbReference>
<gene>
    <name evidence="1" type="ORF">LAME_0H20032G</name>
</gene>
<evidence type="ECO:0000313" key="2">
    <source>
        <dbReference type="Proteomes" id="UP000191144"/>
    </source>
</evidence>
<dbReference type="OrthoDB" id="1065058at2759"/>
<dbReference type="NCBIfam" id="TIGR01993">
    <property type="entry name" value="Pyr-5-nucltdase"/>
    <property type="match status" value="1"/>
</dbReference>
<dbReference type="GO" id="GO:0008252">
    <property type="term" value="F:nucleotidase activity"/>
    <property type="evidence" value="ECO:0007669"/>
    <property type="project" value="TreeGrafter"/>
</dbReference>
<dbReference type="NCBIfam" id="TIGR01509">
    <property type="entry name" value="HAD-SF-IA-v3"/>
    <property type="match status" value="1"/>
</dbReference>
<dbReference type="GO" id="GO:0006206">
    <property type="term" value="P:pyrimidine nucleobase metabolic process"/>
    <property type="evidence" value="ECO:0007669"/>
    <property type="project" value="TreeGrafter"/>
</dbReference>
<dbReference type="Gene3D" id="1.10.150.450">
    <property type="match status" value="1"/>
</dbReference>
<dbReference type="Proteomes" id="UP000191144">
    <property type="component" value="Chromosome H"/>
</dbReference>
<dbReference type="SFLD" id="SFLDG01132">
    <property type="entry name" value="C1.5.3:_5'-Nucleotidase_Like"/>
    <property type="match status" value="1"/>
</dbReference>
<dbReference type="InterPro" id="IPR010237">
    <property type="entry name" value="Pyr-5-nucltdase"/>
</dbReference>
<dbReference type="Pfam" id="PF00702">
    <property type="entry name" value="Hydrolase"/>
    <property type="match status" value="1"/>
</dbReference>
<dbReference type="SUPFAM" id="SSF56784">
    <property type="entry name" value="HAD-like"/>
    <property type="match status" value="1"/>
</dbReference>
<evidence type="ECO:0000313" key="1">
    <source>
        <dbReference type="EMBL" id="SCV04638.1"/>
    </source>
</evidence>
<organism evidence="1 2">
    <name type="scientific">Lachancea meyersii CBS 8951</name>
    <dbReference type="NCBI Taxonomy" id="1266667"/>
    <lineage>
        <taxon>Eukaryota</taxon>
        <taxon>Fungi</taxon>
        <taxon>Dikarya</taxon>
        <taxon>Ascomycota</taxon>
        <taxon>Saccharomycotina</taxon>
        <taxon>Saccharomycetes</taxon>
        <taxon>Saccharomycetales</taxon>
        <taxon>Saccharomycetaceae</taxon>
        <taxon>Lachancea</taxon>
    </lineage>
</organism>
<dbReference type="GO" id="GO:0009166">
    <property type="term" value="P:nucleotide catabolic process"/>
    <property type="evidence" value="ECO:0007669"/>
    <property type="project" value="TreeGrafter"/>
</dbReference>
<name>A0A1G4KJG8_9SACH</name>
<dbReference type="InterPro" id="IPR006439">
    <property type="entry name" value="HAD-SF_hydro_IA"/>
</dbReference>
<dbReference type="PANTHER" id="PTHR47438">
    <property type="entry name" value="PHOSPHATE METABOLISM PROTEIN 8-RELATED"/>
    <property type="match status" value="1"/>
</dbReference>
<proteinExistence type="predicted"/>
<dbReference type="SFLD" id="SFLDS00003">
    <property type="entry name" value="Haloacid_Dehalogenase"/>
    <property type="match status" value="1"/>
</dbReference>
<dbReference type="Gene3D" id="3.40.50.1000">
    <property type="entry name" value="HAD superfamily/HAD-like"/>
    <property type="match status" value="1"/>
</dbReference>
<dbReference type="SFLD" id="SFLDG01129">
    <property type="entry name" value="C1.5:_HAD__Beta-PGM__Phosphata"/>
    <property type="match status" value="1"/>
</dbReference>
<accession>A0A1G4KJG8</accession>
<dbReference type="EMBL" id="LT598480">
    <property type="protein sequence ID" value="SCV04638.1"/>
    <property type="molecule type" value="Genomic_DNA"/>
</dbReference>
<dbReference type="InterPro" id="IPR036412">
    <property type="entry name" value="HAD-like_sf"/>
</dbReference>